<name>A0A7Y4GT47_9BRAD</name>
<gene>
    <name evidence="2" type="ORF">HCN58_17490</name>
</gene>
<reference evidence="2 3" key="1">
    <citation type="submission" date="2020-03" db="EMBL/GenBank/DDBJ databases">
        <title>Bradyrhizobium diversity isolated from nodules of Indigofera sp.</title>
        <authorList>
            <person name="Klepa M."/>
            <person name="Helene L."/>
            <person name="Hungria M."/>
        </authorList>
    </citation>
    <scope>NUCLEOTIDE SEQUENCE [LARGE SCALE GENOMIC DNA]</scope>
    <source>
        <strain evidence="2 3">WSM 1791</strain>
    </source>
</reference>
<dbReference type="RefSeq" id="WP_171580634.1">
    <property type="nucleotide sequence ID" value="NZ_JAAVLX010000005.1"/>
</dbReference>
<evidence type="ECO:0000256" key="1">
    <source>
        <dbReference type="SAM" id="Phobius"/>
    </source>
</evidence>
<keyword evidence="1" id="KW-1133">Transmembrane helix</keyword>
<dbReference type="AlphaFoldDB" id="A0A7Y4GT47"/>
<evidence type="ECO:0000313" key="2">
    <source>
        <dbReference type="EMBL" id="NOJ41376.1"/>
    </source>
</evidence>
<comment type="caution">
    <text evidence="2">The sequence shown here is derived from an EMBL/GenBank/DDBJ whole genome shotgun (WGS) entry which is preliminary data.</text>
</comment>
<keyword evidence="3" id="KW-1185">Reference proteome</keyword>
<dbReference type="Proteomes" id="UP000544122">
    <property type="component" value="Unassembled WGS sequence"/>
</dbReference>
<organism evidence="2 3">
    <name type="scientific">Bradyrhizobium australiense</name>
    <dbReference type="NCBI Taxonomy" id="2721161"/>
    <lineage>
        <taxon>Bacteria</taxon>
        <taxon>Pseudomonadati</taxon>
        <taxon>Pseudomonadota</taxon>
        <taxon>Alphaproteobacteria</taxon>
        <taxon>Hyphomicrobiales</taxon>
        <taxon>Nitrobacteraceae</taxon>
        <taxon>Bradyrhizobium</taxon>
    </lineage>
</organism>
<feature type="transmembrane region" description="Helical" evidence="1">
    <location>
        <begin position="35"/>
        <end position="53"/>
    </location>
</feature>
<evidence type="ECO:0000313" key="3">
    <source>
        <dbReference type="Proteomes" id="UP000544122"/>
    </source>
</evidence>
<accession>A0A7Y4GT47</accession>
<dbReference type="EMBL" id="JAAVLX010000005">
    <property type="protein sequence ID" value="NOJ41376.1"/>
    <property type="molecule type" value="Genomic_DNA"/>
</dbReference>
<proteinExistence type="predicted"/>
<keyword evidence="1" id="KW-0812">Transmembrane</keyword>
<keyword evidence="1" id="KW-0472">Membrane</keyword>
<feature type="transmembrane region" description="Helical" evidence="1">
    <location>
        <begin position="7"/>
        <end position="29"/>
    </location>
</feature>
<protein>
    <submittedName>
        <fullName evidence="2">Uncharacterized protein</fullName>
    </submittedName>
</protein>
<sequence length="240" mass="26812">MSVSKIARTIVSGFLLTGVVIVPPLLSYYGKEPTALLTLVCLLIALLALNVNVDQLEQIGLGPLSAKLRAKIAQADELNDRLKKAIELTLSFAVSGAMRSGRFAGKDRSYQKKIVSDVDLIVASSGLNPNQRNNVLKDFFYFTEFDMRSAFVGSLIHSGSETDPLAKQIRRIELSPNDALPAIKRLAELYDCQSSDWQEWLRDYEHFVRTNELRRPDIWFTFHAPAEGLIRQLSIKSGKS</sequence>